<evidence type="ECO:0000313" key="4">
    <source>
        <dbReference type="Proteomes" id="UP000299794"/>
    </source>
</evidence>
<dbReference type="PROSITE" id="PS50293">
    <property type="entry name" value="TPR_REGION"/>
    <property type="match status" value="2"/>
</dbReference>
<dbReference type="InterPro" id="IPR001173">
    <property type="entry name" value="Glyco_trans_2-like"/>
</dbReference>
<evidence type="ECO:0000259" key="2">
    <source>
        <dbReference type="Pfam" id="PF00535"/>
    </source>
</evidence>
<evidence type="ECO:0000313" key="3">
    <source>
        <dbReference type="EMBL" id="GDZ93659.1"/>
    </source>
</evidence>
<dbReference type="RefSeq" id="WP_141293979.1">
    <property type="nucleotide sequence ID" value="NZ_BJCD01000036.1"/>
</dbReference>
<dbReference type="InterPro" id="IPR019734">
    <property type="entry name" value="TPR_rpt"/>
</dbReference>
<organism evidence="3 4">
    <name type="scientific">Planktothrix agardhii CCAP 1459/11A</name>
    <dbReference type="NCBI Taxonomy" id="282420"/>
    <lineage>
        <taxon>Bacteria</taxon>
        <taxon>Bacillati</taxon>
        <taxon>Cyanobacteriota</taxon>
        <taxon>Cyanophyceae</taxon>
        <taxon>Oscillatoriophycideae</taxon>
        <taxon>Oscillatoriales</taxon>
        <taxon>Microcoleaceae</taxon>
        <taxon>Planktothrix</taxon>
    </lineage>
</organism>
<proteinExistence type="predicted"/>
<name>A0A4V0XUF5_PLAAG</name>
<sequence>MKLSLCMIVKNEQETLAKCLNSVKGIVDEMIIVDTGSTDKTPKIAQQFGAKVHSFNWCDDFAKARNAALSYATGQWILVLDADEILDPEIGPQLHQIMENRNLIVVNLIRQEIGASQSPYSLVSRLFRNHPQICFSRPYHAMVDDSVTELIRQKPQWQIGTLPQVSILHYGYQAEAIAKRNKWQLAKTSMERYLEEHPTDGYAASKLGALYVEIGDLERGIELLKLGLSQESNGEDGVLYELHYHLGIAYSKQGQFILAKYHYQTAVDINIIPQLKLGAYNNLGNIFKQEGELESAKIAYQTAIKIDPSLAIAYYNLGMTLREMGAYREAIAAYQKALELNPNSAETFQNLGVLLLQIGQLSDSSMMFKAAIELHEQNNSPEAQRLRQELGEMGFRV</sequence>
<dbReference type="Proteomes" id="UP000299794">
    <property type="component" value="Unassembled WGS sequence"/>
</dbReference>
<dbReference type="CDD" id="cd02511">
    <property type="entry name" value="Beta4Glucosyltransferase"/>
    <property type="match status" value="1"/>
</dbReference>
<dbReference type="PANTHER" id="PTHR43630:SF2">
    <property type="entry name" value="GLYCOSYLTRANSFERASE"/>
    <property type="match status" value="1"/>
</dbReference>
<dbReference type="InterPro" id="IPR029044">
    <property type="entry name" value="Nucleotide-diphossugar_trans"/>
</dbReference>
<feature type="domain" description="Glycosyltransferase 2-like" evidence="2">
    <location>
        <begin position="4"/>
        <end position="153"/>
    </location>
</feature>
<feature type="repeat" description="TPR" evidence="1">
    <location>
        <begin position="311"/>
        <end position="344"/>
    </location>
</feature>
<dbReference type="PROSITE" id="PS50005">
    <property type="entry name" value="TPR"/>
    <property type="match status" value="3"/>
</dbReference>
<dbReference type="EMBL" id="BJCD01000036">
    <property type="protein sequence ID" value="GDZ93659.1"/>
    <property type="molecule type" value="Genomic_DNA"/>
</dbReference>
<keyword evidence="1" id="KW-0802">TPR repeat</keyword>
<dbReference type="PANTHER" id="PTHR43630">
    <property type="entry name" value="POLY-BETA-1,6-N-ACETYL-D-GLUCOSAMINE SYNTHASE"/>
    <property type="match status" value="1"/>
</dbReference>
<dbReference type="Gene3D" id="3.90.550.10">
    <property type="entry name" value="Spore Coat Polysaccharide Biosynthesis Protein SpsA, Chain A"/>
    <property type="match status" value="1"/>
</dbReference>
<dbReference type="AlphaFoldDB" id="A0A4V0XUF5"/>
<dbReference type="InterPro" id="IPR011990">
    <property type="entry name" value="TPR-like_helical_dom_sf"/>
</dbReference>
<comment type="caution">
    <text evidence="3">The sequence shown here is derived from an EMBL/GenBank/DDBJ whole genome shotgun (WGS) entry which is preliminary data.</text>
</comment>
<evidence type="ECO:0000256" key="1">
    <source>
        <dbReference type="PROSITE-ProRule" id="PRU00339"/>
    </source>
</evidence>
<dbReference type="Gene3D" id="1.25.40.10">
    <property type="entry name" value="Tetratricopeptide repeat domain"/>
    <property type="match status" value="2"/>
</dbReference>
<reference evidence="4" key="1">
    <citation type="submission" date="2019-02" db="EMBL/GenBank/DDBJ databases">
        <title>Draft genome sequence of Planktothrix agardhii NIES-905.</title>
        <authorList>
            <person name="Yamaguchi H."/>
            <person name="Suzuki S."/>
            <person name="Kawachi M."/>
        </authorList>
    </citation>
    <scope>NUCLEOTIDE SEQUENCE [LARGE SCALE GENOMIC DNA]</scope>
    <source>
        <strain evidence="4">CCAP 1459/11A</strain>
    </source>
</reference>
<dbReference type="Pfam" id="PF00515">
    <property type="entry name" value="TPR_1"/>
    <property type="match status" value="2"/>
</dbReference>
<dbReference type="SMART" id="SM00028">
    <property type="entry name" value="TPR"/>
    <property type="match status" value="5"/>
</dbReference>
<dbReference type="Pfam" id="PF00535">
    <property type="entry name" value="Glycos_transf_2"/>
    <property type="match status" value="1"/>
</dbReference>
<feature type="repeat" description="TPR" evidence="1">
    <location>
        <begin position="345"/>
        <end position="378"/>
    </location>
</feature>
<feature type="repeat" description="TPR" evidence="1">
    <location>
        <begin position="277"/>
        <end position="310"/>
    </location>
</feature>
<dbReference type="SUPFAM" id="SSF48452">
    <property type="entry name" value="TPR-like"/>
    <property type="match status" value="2"/>
</dbReference>
<dbReference type="SUPFAM" id="SSF53448">
    <property type="entry name" value="Nucleotide-diphospho-sugar transferases"/>
    <property type="match status" value="1"/>
</dbReference>
<protein>
    <recommendedName>
        <fullName evidence="2">Glycosyltransferase 2-like domain-containing protein</fullName>
    </recommendedName>
</protein>
<accession>A0A4V0XUF5</accession>
<gene>
    <name evidence="3" type="ORF">PA905_14990</name>
</gene>